<evidence type="ECO:0000313" key="2">
    <source>
        <dbReference type="Proteomes" id="UP000268014"/>
    </source>
</evidence>
<keyword evidence="2" id="KW-1185">Reference proteome</keyword>
<accession>A0A0N4X5T7</accession>
<proteinExistence type="predicted"/>
<evidence type="ECO:0000313" key="3">
    <source>
        <dbReference type="WBParaSite" id="HPLM_0001972901-mRNA-1"/>
    </source>
</evidence>
<reference evidence="1 2" key="2">
    <citation type="submission" date="2018-11" db="EMBL/GenBank/DDBJ databases">
        <authorList>
            <consortium name="Pathogen Informatics"/>
        </authorList>
    </citation>
    <scope>NUCLEOTIDE SEQUENCE [LARGE SCALE GENOMIC DNA]</scope>
    <source>
        <strain evidence="1 2">MHpl1</strain>
    </source>
</reference>
<reference evidence="3" key="1">
    <citation type="submission" date="2017-02" db="UniProtKB">
        <authorList>
            <consortium name="WormBaseParasite"/>
        </authorList>
    </citation>
    <scope>IDENTIFICATION</scope>
</reference>
<name>A0A0N4X5T7_HAEPC</name>
<dbReference type="Proteomes" id="UP000268014">
    <property type="component" value="Unassembled WGS sequence"/>
</dbReference>
<sequence>MVECTTRNGEFREHCDLLEIPTDLTISCSKGFRRI</sequence>
<dbReference type="EMBL" id="UZAF01021540">
    <property type="protein sequence ID" value="VDO78934.1"/>
    <property type="molecule type" value="Genomic_DNA"/>
</dbReference>
<organism evidence="3">
    <name type="scientific">Haemonchus placei</name>
    <name type="common">Barber's pole worm</name>
    <dbReference type="NCBI Taxonomy" id="6290"/>
    <lineage>
        <taxon>Eukaryota</taxon>
        <taxon>Metazoa</taxon>
        <taxon>Ecdysozoa</taxon>
        <taxon>Nematoda</taxon>
        <taxon>Chromadorea</taxon>
        <taxon>Rhabditida</taxon>
        <taxon>Rhabditina</taxon>
        <taxon>Rhabditomorpha</taxon>
        <taxon>Strongyloidea</taxon>
        <taxon>Trichostrongylidae</taxon>
        <taxon>Haemonchus</taxon>
    </lineage>
</organism>
<protein>
    <submittedName>
        <fullName evidence="1 3">Uncharacterized protein</fullName>
    </submittedName>
</protein>
<dbReference type="AlphaFoldDB" id="A0A0N4X5T7"/>
<dbReference type="WBParaSite" id="HPLM_0001972901-mRNA-1">
    <property type="protein sequence ID" value="HPLM_0001972901-mRNA-1"/>
    <property type="gene ID" value="HPLM_0001972901"/>
</dbReference>
<gene>
    <name evidence="1" type="ORF">HPLM_LOCUS19721</name>
</gene>
<evidence type="ECO:0000313" key="1">
    <source>
        <dbReference type="EMBL" id="VDO78934.1"/>
    </source>
</evidence>